<dbReference type="InterPro" id="IPR000983">
    <property type="entry name" value="Bac_GSPG_pilin"/>
</dbReference>
<sequence length="321" mass="33960">MQALNELSRPFDRHRGSSRAGFTMIELLGVIVIILILMALIIPSVGAAMRVARNAKVRAEITGLDTGLSTFKNEFGAFPPSHITFPEQNGTWSNETLAVLRSMFPQISIDAALEQSLVDAQIMKTAGNGSRELNGAQCLVFFLGGVPRVSGGAATTEMIGFSKNPKNPFQQPASASSGSRIGPFYEFDAGRLTSGVIGGVTYDTFVYLDGFPSSSQPYLYASSWEGAGYEVGTGATAVAAQANSDVPALVREVSAGVFESGPYRQTANGTHWKAQSYQIISSGIDQNFGLGGVYNPDDTSTLIEADRDNITNFSDGGTLGG</sequence>
<dbReference type="GO" id="GO:0015627">
    <property type="term" value="C:type II protein secretion system complex"/>
    <property type="evidence" value="ECO:0007669"/>
    <property type="project" value="InterPro"/>
</dbReference>
<dbReference type="PRINTS" id="PR00813">
    <property type="entry name" value="BCTERIALGSPG"/>
</dbReference>
<keyword evidence="1" id="KW-0488">Methylation</keyword>
<dbReference type="RefSeq" id="WP_145363640.1">
    <property type="nucleotide sequence ID" value="NZ_CP036268.1"/>
</dbReference>
<organism evidence="3 4">
    <name type="scientific">Stratiformator vulcanicus</name>
    <dbReference type="NCBI Taxonomy" id="2527980"/>
    <lineage>
        <taxon>Bacteria</taxon>
        <taxon>Pseudomonadati</taxon>
        <taxon>Planctomycetota</taxon>
        <taxon>Planctomycetia</taxon>
        <taxon>Planctomycetales</taxon>
        <taxon>Planctomycetaceae</taxon>
        <taxon>Stratiformator</taxon>
    </lineage>
</organism>
<reference evidence="3 4" key="1">
    <citation type="submission" date="2019-02" db="EMBL/GenBank/DDBJ databases">
        <title>Deep-cultivation of Planctomycetes and their phenomic and genomic characterization uncovers novel biology.</title>
        <authorList>
            <person name="Wiegand S."/>
            <person name="Jogler M."/>
            <person name="Boedeker C."/>
            <person name="Pinto D."/>
            <person name="Vollmers J."/>
            <person name="Rivas-Marin E."/>
            <person name="Kohn T."/>
            <person name="Peeters S.H."/>
            <person name="Heuer A."/>
            <person name="Rast P."/>
            <person name="Oberbeckmann S."/>
            <person name="Bunk B."/>
            <person name="Jeske O."/>
            <person name="Meyerdierks A."/>
            <person name="Storesund J.E."/>
            <person name="Kallscheuer N."/>
            <person name="Luecker S."/>
            <person name="Lage O.M."/>
            <person name="Pohl T."/>
            <person name="Merkel B.J."/>
            <person name="Hornburger P."/>
            <person name="Mueller R.-W."/>
            <person name="Bruemmer F."/>
            <person name="Labrenz M."/>
            <person name="Spormann A.M."/>
            <person name="Op den Camp H."/>
            <person name="Overmann J."/>
            <person name="Amann R."/>
            <person name="Jetten M.S.M."/>
            <person name="Mascher T."/>
            <person name="Medema M.H."/>
            <person name="Devos D.P."/>
            <person name="Kaster A.-K."/>
            <person name="Ovreas L."/>
            <person name="Rohde M."/>
            <person name="Galperin M.Y."/>
            <person name="Jogler C."/>
        </authorList>
    </citation>
    <scope>NUCLEOTIDE SEQUENCE [LARGE SCALE GENOMIC DNA]</scope>
    <source>
        <strain evidence="3 4">Pan189</strain>
    </source>
</reference>
<dbReference type="AlphaFoldDB" id="A0A517R112"/>
<dbReference type="EMBL" id="CP036268">
    <property type="protein sequence ID" value="QDT37533.1"/>
    <property type="molecule type" value="Genomic_DNA"/>
</dbReference>
<proteinExistence type="predicted"/>
<dbReference type="Pfam" id="PF07963">
    <property type="entry name" value="N_methyl"/>
    <property type="match status" value="1"/>
</dbReference>
<keyword evidence="2" id="KW-0812">Transmembrane</keyword>
<keyword evidence="2" id="KW-1133">Transmembrane helix</keyword>
<name>A0A517R112_9PLAN</name>
<dbReference type="InterPro" id="IPR012902">
    <property type="entry name" value="N_methyl_site"/>
</dbReference>
<evidence type="ECO:0000256" key="2">
    <source>
        <dbReference type="SAM" id="Phobius"/>
    </source>
</evidence>
<accession>A0A517R112</accession>
<dbReference type="Proteomes" id="UP000317318">
    <property type="component" value="Chromosome"/>
</dbReference>
<dbReference type="PANTHER" id="PTHR30093:SF2">
    <property type="entry name" value="TYPE II SECRETION SYSTEM PROTEIN H"/>
    <property type="match status" value="1"/>
</dbReference>
<dbReference type="InterPro" id="IPR045584">
    <property type="entry name" value="Pilin-like"/>
</dbReference>
<evidence type="ECO:0000313" key="3">
    <source>
        <dbReference type="EMBL" id="QDT37533.1"/>
    </source>
</evidence>
<dbReference type="Gene3D" id="3.30.700.10">
    <property type="entry name" value="Glycoprotein, Type 4 Pilin"/>
    <property type="match status" value="1"/>
</dbReference>
<dbReference type="SUPFAM" id="SSF54523">
    <property type="entry name" value="Pili subunits"/>
    <property type="match status" value="1"/>
</dbReference>
<dbReference type="PANTHER" id="PTHR30093">
    <property type="entry name" value="GENERAL SECRETION PATHWAY PROTEIN G"/>
    <property type="match status" value="1"/>
</dbReference>
<evidence type="ECO:0000256" key="1">
    <source>
        <dbReference type="ARBA" id="ARBA00022481"/>
    </source>
</evidence>
<gene>
    <name evidence="3" type="ORF">Pan189_19130</name>
</gene>
<protein>
    <recommendedName>
        <fullName evidence="5">Type II secretion system protein G</fullName>
    </recommendedName>
</protein>
<evidence type="ECO:0008006" key="5">
    <source>
        <dbReference type="Google" id="ProtNLM"/>
    </source>
</evidence>
<dbReference type="KEGG" id="svp:Pan189_19130"/>
<feature type="transmembrane region" description="Helical" evidence="2">
    <location>
        <begin position="21"/>
        <end position="42"/>
    </location>
</feature>
<evidence type="ECO:0000313" key="4">
    <source>
        <dbReference type="Proteomes" id="UP000317318"/>
    </source>
</evidence>
<keyword evidence="4" id="KW-1185">Reference proteome</keyword>
<dbReference type="OrthoDB" id="209747at2"/>
<dbReference type="GO" id="GO:0015628">
    <property type="term" value="P:protein secretion by the type II secretion system"/>
    <property type="evidence" value="ECO:0007669"/>
    <property type="project" value="InterPro"/>
</dbReference>
<keyword evidence="2" id="KW-0472">Membrane</keyword>
<dbReference type="NCBIfam" id="TIGR02532">
    <property type="entry name" value="IV_pilin_GFxxxE"/>
    <property type="match status" value="1"/>
</dbReference>